<sequence>MFGHILRVNKYGFYKNDVSNDKIKKLFLHLLHLDNISTILADPQAIYRTIKSLVNCGGQFFYLVGSLALNTAFRSNESFLFVDVLRVEENGEVEPFAMSPTGTIGKNLEKGEKSAATTDQENDLALVDDENESHKDDVRLGAIVQGPSAANKLLTAEFLDINQSADVENEGLNKDGEKPVTNILVLMAPVPNNNFKKKIGTKNNGGKDADHEATTSLKVAKKGRTKKEKAPAKKDTKVASSSWNVDHDVVIGDPQENVDKVVRKSSKKSKKKQSSDVVE</sequence>
<reference key="1">
    <citation type="journal article" date="2000" name="Nature">
        <title>Sequence and analysis of chromosome 1 of the plant Arabidopsis thaliana.</title>
        <authorList>
            <person name="Theologis A."/>
            <person name="Ecker J.R."/>
            <person name="Palm C.J."/>
            <person name="Federspiel N.A."/>
            <person name="Kaul S."/>
            <person name="White O."/>
            <person name="Alonso J."/>
            <person name="Altafi H."/>
            <person name="Araujo R."/>
            <person name="Bowman C.L."/>
            <person name="Brooks S.Y."/>
            <person name="Buehler E."/>
            <person name="Chan A."/>
            <person name="Chao Q."/>
            <person name="Chen H."/>
            <person name="Cheuk R.F."/>
            <person name="Chin C.W."/>
            <person name="Chung M.K."/>
            <person name="Conn L."/>
            <person name="Conway A.B."/>
            <person name="Conway A.R."/>
            <person name="Creasy T.H."/>
            <person name="Dewar K."/>
            <person name="Dunn P."/>
            <person name="Etgu P."/>
            <person name="Feldblyum T.V."/>
            <person name="Feng J."/>
            <person name="Fong B."/>
            <person name="Fujii C.Y."/>
            <person name="Gill J.E."/>
            <person name="Goldsmith A.D."/>
            <person name="Haas B."/>
            <person name="Hansen N.F."/>
            <person name="Hughes B."/>
            <person name="Huizar L."/>
            <person name="Hunter J.L."/>
            <person name="Jenkins J."/>
            <person name="Johnson-Hopson C."/>
            <person name="Khan S."/>
            <person name="Khaykin E."/>
            <person name="Kim C.J."/>
            <person name="Koo H.L."/>
            <person name="Kremenetskaia I."/>
            <person name="Kurtz D.B."/>
            <person name="Kwan A."/>
            <person name="Lam B."/>
            <person name="Langin-Hooper S."/>
            <person name="Lee A."/>
            <person name="Lee J.M."/>
            <person name="Lenz C.A."/>
            <person name="Li J.H."/>
            <person name="Li Y."/>
            <person name="Lin X."/>
            <person name="Liu S.X."/>
            <person name="Liu Z.A."/>
            <person name="Luros J.S."/>
            <person name="Maiti R."/>
            <person name="Marziali A."/>
            <person name="Militscher J."/>
            <person name="Miranda M."/>
            <person name="Nguyen M."/>
            <person name="Nierman W.C."/>
            <person name="Osborne B.I."/>
            <person name="Pai G."/>
            <person name="Peterson J."/>
            <person name="Pham P.K."/>
            <person name="Rizzo M."/>
            <person name="Rooney T."/>
            <person name="Rowley D."/>
            <person name="Sakano H."/>
            <person name="Salzberg S.L."/>
            <person name="Schwartz J.R."/>
            <person name="Shinn P."/>
            <person name="Southwick A.M."/>
            <person name="Sun H."/>
            <person name="Tallon L.J."/>
            <person name="Tambunga G."/>
            <person name="Toriumi M.J."/>
            <person name="Town C.D."/>
            <person name="Utterback T."/>
            <person name="Van Aken S."/>
            <person name="Vaysberg M."/>
            <person name="Vysotskaia V.S."/>
            <person name="Walker M."/>
            <person name="Wu D."/>
            <person name="Yu G."/>
            <person name="Fraser C.M."/>
            <person name="Venter J.C."/>
            <person name="Davis R.W."/>
        </authorList>
    </citation>
    <scope>NUCLEOTIDE SEQUENCE [LARGE SCALE GENOMIC DNA]</scope>
    <source>
        <strain>cv. Columbia</strain>
    </source>
</reference>
<evidence type="ECO:0000256" key="1">
    <source>
        <dbReference type="SAM" id="MobiDB-lite"/>
    </source>
</evidence>
<accession>Q9LG19</accession>
<reference evidence="2" key="2">
    <citation type="submission" date="2000-05" db="EMBL/GenBank/DDBJ databases">
        <title>Genomic sequence for Arabidopsis thaliana BAC F14J16 from chromosome I.</title>
        <authorList>
            <person name="Shinn P."/>
            <person name="Brooks S."/>
            <person name="Buehler E."/>
            <person name="Chao Q."/>
            <person name="Johnson-Hopson C."/>
            <person name="Khan S."/>
            <person name="Kim C."/>
            <person name="Altafi H."/>
            <person name="Bei Q."/>
            <person name="Chin C."/>
            <person name="Chiou J."/>
            <person name="Choi E."/>
            <person name="Conn L."/>
            <person name="Conway A."/>
            <person name="Gonzales A."/>
            <person name="Hansen N."/>
            <person name="Howing B."/>
            <person name="Koo T."/>
            <person name="Lam B."/>
            <person name="Lee J."/>
            <person name="Lenz C."/>
            <person name="Li J."/>
            <person name="Liu A."/>
            <person name="Liu K."/>
            <person name="Liu S."/>
            <person name="Mukharsky N."/>
            <person name="Nguyen M."/>
            <person name="Palm C."/>
            <person name="Pham P."/>
            <person name="Sakano H."/>
            <person name="Schwartz J."/>
            <person name="Southwick A."/>
            <person name="Thaveri A."/>
            <person name="Toriumi M."/>
            <person name="Vaysberg M."/>
            <person name="Yu G."/>
            <person name="Federspiel N.A."/>
            <person name="Theologis A."/>
            <person name="Ecker J.R."/>
        </authorList>
    </citation>
    <scope>NUCLEOTIDE SEQUENCE</scope>
</reference>
<dbReference type="EMBL" id="AC002304">
    <property type="protein sequence ID" value="AAF79320.1"/>
    <property type="molecule type" value="Genomic_DNA"/>
</dbReference>
<feature type="compositionally biased region" description="Basic residues" evidence="1">
    <location>
        <begin position="263"/>
        <end position="272"/>
    </location>
</feature>
<organism evidence="2">
    <name type="scientific">Arabidopsis thaliana</name>
    <name type="common">Mouse-ear cress</name>
    <dbReference type="NCBI Taxonomy" id="3702"/>
    <lineage>
        <taxon>Eukaryota</taxon>
        <taxon>Viridiplantae</taxon>
        <taxon>Streptophyta</taxon>
        <taxon>Embryophyta</taxon>
        <taxon>Tracheophyta</taxon>
        <taxon>Spermatophyta</taxon>
        <taxon>Magnoliopsida</taxon>
        <taxon>eudicotyledons</taxon>
        <taxon>Gunneridae</taxon>
        <taxon>Pentapetalae</taxon>
        <taxon>rosids</taxon>
        <taxon>malvids</taxon>
        <taxon>Brassicales</taxon>
        <taxon>Brassicaceae</taxon>
        <taxon>Camelineae</taxon>
        <taxon>Arabidopsis</taxon>
    </lineage>
</organism>
<feature type="compositionally biased region" description="Basic and acidic residues" evidence="1">
    <location>
        <begin position="228"/>
        <end position="237"/>
    </location>
</feature>
<dbReference type="AlphaFoldDB" id="Q9LG19"/>
<reference evidence="2" key="3">
    <citation type="submission" date="2000-06" db="EMBL/GenBank/DDBJ databases">
        <authorList>
            <person name="Cheuk R."/>
            <person name="Shinn P."/>
            <person name="Brooks S."/>
            <person name="Buehler E."/>
            <person name="Chao Q."/>
            <person name="Johnson-Hopson C."/>
            <person name="Khan S."/>
            <person name="Kim C."/>
            <person name="Altafi H."/>
            <person name="Bei B."/>
            <person name="Chin C."/>
            <person name="Chiou J."/>
            <person name="Choi E."/>
            <person name="Conn L."/>
            <person name="Conway A."/>
            <person name="Gonzalez A."/>
            <person name="Hansen N."/>
            <person name="Howing B."/>
            <person name="Koo T."/>
            <person name="Lam B."/>
            <person name="Lee J."/>
            <person name="Lenz C."/>
            <person name="Li J."/>
            <person name="Liu A."/>
            <person name="Liu J."/>
            <person name="Liu S."/>
            <person name="Mukharsky N."/>
            <person name="Nguyen M."/>
            <person name="Palm C."/>
            <person name="Pham P."/>
            <person name="Sakano H."/>
            <person name="Schwartz J."/>
            <person name="Southwick A."/>
            <person name="Thaveri A."/>
            <person name="Toriumi M."/>
            <person name="Vaysberg M."/>
            <person name="Yu G."/>
            <person name="Davis R."/>
            <person name="Federspiel N."/>
            <person name="Theologis A."/>
            <person name="Ecker J."/>
        </authorList>
    </citation>
    <scope>NUCLEOTIDE SEQUENCE</scope>
</reference>
<evidence type="ECO:0000313" key="2">
    <source>
        <dbReference type="EMBL" id="AAF79320.1"/>
    </source>
</evidence>
<name>Q9LG19_ARATH</name>
<dbReference type="ExpressionAtlas" id="Q9LG19">
    <property type="expression patterns" value="baseline"/>
</dbReference>
<protein>
    <submittedName>
        <fullName evidence="2">F14J16.19</fullName>
    </submittedName>
</protein>
<feature type="region of interest" description="Disordered" evidence="1">
    <location>
        <begin position="196"/>
        <end position="279"/>
    </location>
</feature>
<proteinExistence type="predicted"/>